<dbReference type="InterPro" id="IPR036457">
    <property type="entry name" value="PPM-type-like_dom_sf"/>
</dbReference>
<keyword evidence="1" id="KW-0472">Membrane</keyword>
<keyword evidence="4" id="KW-1185">Reference proteome</keyword>
<dbReference type="SUPFAM" id="SSF81606">
    <property type="entry name" value="PP2C-like"/>
    <property type="match status" value="1"/>
</dbReference>
<organism evidence="3 4">
    <name type="scientific">Waterburya agarophytonicola KI4</name>
    <dbReference type="NCBI Taxonomy" id="2874699"/>
    <lineage>
        <taxon>Bacteria</taxon>
        <taxon>Bacillati</taxon>
        <taxon>Cyanobacteriota</taxon>
        <taxon>Cyanophyceae</taxon>
        <taxon>Pleurocapsales</taxon>
        <taxon>Hyellaceae</taxon>
        <taxon>Waterburya</taxon>
        <taxon>Waterburya agarophytonicola</taxon>
    </lineage>
</organism>
<sequence length="635" mass="70782">MPHPEPRIHCSNPHCTASNSLEAHFCNRCNTPTIKRYLWSNKAIVPNEPGSTISSRYLALSPQIFLDTQPSKAPVTPEEVPPEIVAYLQLFPCYPHVPQVYGLLDNTDAWLLDYGTVPSSPSGQLKYPQQLIPKFQTLWSDAAAFQQLNWLWQMAKLWKPLSSKKVASTLLNPDLIRINGQVLQLLELEFDREYQPSLRNLGSTWKEWSQNAHFTIKDVVEQLGSFLETGKIEDIRQAIAVLDKAIANCRLVSKYSYQIYALTDSGPNRSNNEDAVYPTVDPQNIPQLEKSLAIVCDGVGGHDGGEIASGETINYLESKISQLALEELSPGKILGKLTKYINGANDIISQRNDSEQRQERERMGTTLVMALSCAHEMYLAHVGDSRIYWITPDSCHQVTTDDDLASREVRLGYAIYRDSLQYPSAGALIQAVGMRDSTALHPNLQRYMIESDCIFLLCTDGLSDFDRVEQHWQHQILPVLDGKKDLPSAVNSLIEIANQENGHDNVTVALVHCKVSSQSNIPEEIVSWSDVESALNESNLWADNNLAGSFADSLNIDDSPLEETKIPISTMPDIIGGDENLPARKQPKWLKPLILALIISTIAGVVAIFCLENIDPDPDQNKLPSVRESDTEISE</sequence>
<dbReference type="SMART" id="SM00332">
    <property type="entry name" value="PP2Cc"/>
    <property type="match status" value="1"/>
</dbReference>
<dbReference type="AlphaFoldDB" id="A0A964BRM8"/>
<dbReference type="Proteomes" id="UP000729733">
    <property type="component" value="Unassembled WGS sequence"/>
</dbReference>
<keyword evidence="1" id="KW-0812">Transmembrane</keyword>
<protein>
    <submittedName>
        <fullName evidence="3">Protein phosphatase 2C domain-containing protein</fullName>
    </submittedName>
</protein>
<gene>
    <name evidence="3" type="ORF">I4641_15335</name>
</gene>
<proteinExistence type="predicted"/>
<dbReference type="CDD" id="cd00143">
    <property type="entry name" value="PP2Cc"/>
    <property type="match status" value="1"/>
</dbReference>
<dbReference type="InterPro" id="IPR001932">
    <property type="entry name" value="PPM-type_phosphatase-like_dom"/>
</dbReference>
<dbReference type="Gene3D" id="3.60.40.10">
    <property type="entry name" value="PPM-type phosphatase domain"/>
    <property type="match status" value="1"/>
</dbReference>
<feature type="domain" description="PPM-type phosphatase" evidence="2">
    <location>
        <begin position="258"/>
        <end position="513"/>
    </location>
</feature>
<evidence type="ECO:0000259" key="2">
    <source>
        <dbReference type="PROSITE" id="PS51746"/>
    </source>
</evidence>
<dbReference type="RefSeq" id="WP_229641422.1">
    <property type="nucleotide sequence ID" value="NZ_JADWDC010000041.1"/>
</dbReference>
<dbReference type="Pfam" id="PF13672">
    <property type="entry name" value="PP2C_2"/>
    <property type="match status" value="1"/>
</dbReference>
<name>A0A964BRM8_9CYAN</name>
<dbReference type="PROSITE" id="PS51746">
    <property type="entry name" value="PPM_2"/>
    <property type="match status" value="1"/>
</dbReference>
<evidence type="ECO:0000313" key="3">
    <source>
        <dbReference type="EMBL" id="MCC0178354.1"/>
    </source>
</evidence>
<accession>A0A964BRM8</accession>
<reference evidence="3" key="1">
    <citation type="journal article" date="2021" name="Antonie Van Leeuwenhoek">
        <title>Draft genome and description of Waterburya agarophytonicola gen. nov. sp. nov. (Pleurocapsales, Cyanobacteria): a seaweed symbiont.</title>
        <authorList>
            <person name="Bonthond G."/>
            <person name="Shalygin S."/>
            <person name="Bayer T."/>
            <person name="Weinberger F."/>
        </authorList>
    </citation>
    <scope>NUCLEOTIDE SEQUENCE</scope>
    <source>
        <strain evidence="3">KI4</strain>
    </source>
</reference>
<evidence type="ECO:0000313" key="4">
    <source>
        <dbReference type="Proteomes" id="UP000729733"/>
    </source>
</evidence>
<dbReference type="EMBL" id="JADWDC010000041">
    <property type="protein sequence ID" value="MCC0178354.1"/>
    <property type="molecule type" value="Genomic_DNA"/>
</dbReference>
<dbReference type="SMART" id="SM00331">
    <property type="entry name" value="PP2C_SIG"/>
    <property type="match status" value="1"/>
</dbReference>
<feature type="transmembrane region" description="Helical" evidence="1">
    <location>
        <begin position="589"/>
        <end position="611"/>
    </location>
</feature>
<comment type="caution">
    <text evidence="3">The sequence shown here is derived from an EMBL/GenBank/DDBJ whole genome shotgun (WGS) entry which is preliminary data.</text>
</comment>
<evidence type="ECO:0000256" key="1">
    <source>
        <dbReference type="SAM" id="Phobius"/>
    </source>
</evidence>
<keyword evidence="1" id="KW-1133">Transmembrane helix</keyword>